<evidence type="ECO:0000256" key="2">
    <source>
        <dbReference type="SAM" id="Phobius"/>
    </source>
</evidence>
<organism evidence="4 5">
    <name type="scientific">Steinernema glaseri</name>
    <dbReference type="NCBI Taxonomy" id="37863"/>
    <lineage>
        <taxon>Eukaryota</taxon>
        <taxon>Metazoa</taxon>
        <taxon>Ecdysozoa</taxon>
        <taxon>Nematoda</taxon>
        <taxon>Chromadorea</taxon>
        <taxon>Rhabditida</taxon>
        <taxon>Tylenchina</taxon>
        <taxon>Panagrolaimomorpha</taxon>
        <taxon>Strongyloidoidea</taxon>
        <taxon>Steinernematidae</taxon>
        <taxon>Steinernema</taxon>
    </lineage>
</organism>
<dbReference type="Gene3D" id="1.10.287.2250">
    <property type="match status" value="1"/>
</dbReference>
<name>A0A1I8A5B3_9BILA</name>
<evidence type="ECO:0000259" key="3">
    <source>
        <dbReference type="SMART" id="SM00848"/>
    </source>
</evidence>
<accession>A0A1I8A5B3</accession>
<evidence type="ECO:0000256" key="1">
    <source>
        <dbReference type="SAM" id="MobiDB-lite"/>
    </source>
</evidence>
<keyword evidence="2" id="KW-0812">Transmembrane</keyword>
<feature type="region of interest" description="Disordered" evidence="1">
    <location>
        <begin position="253"/>
        <end position="347"/>
    </location>
</feature>
<protein>
    <submittedName>
        <fullName evidence="5">Inhibitor_I29 domain-containing protein</fullName>
    </submittedName>
</protein>
<dbReference type="InterPro" id="IPR013201">
    <property type="entry name" value="Prot_inhib_I29"/>
</dbReference>
<dbReference type="AlphaFoldDB" id="A0A1I8A5B3"/>
<evidence type="ECO:0000313" key="5">
    <source>
        <dbReference type="WBParaSite" id="L893_g32832.t1"/>
    </source>
</evidence>
<feature type="transmembrane region" description="Helical" evidence="2">
    <location>
        <begin position="84"/>
        <end position="109"/>
    </location>
</feature>
<feature type="domain" description="Cathepsin propeptide inhibitor" evidence="3">
    <location>
        <begin position="213"/>
        <end position="275"/>
    </location>
</feature>
<keyword evidence="2" id="KW-0472">Membrane</keyword>
<feature type="compositionally biased region" description="Basic and acidic residues" evidence="1">
    <location>
        <begin position="291"/>
        <end position="323"/>
    </location>
</feature>
<evidence type="ECO:0000313" key="4">
    <source>
        <dbReference type="Proteomes" id="UP000095287"/>
    </source>
</evidence>
<feature type="compositionally biased region" description="Basic and acidic residues" evidence="1">
    <location>
        <begin position="330"/>
        <end position="340"/>
    </location>
</feature>
<dbReference type="Pfam" id="PF08246">
    <property type="entry name" value="Inhibitor_I29"/>
    <property type="match status" value="1"/>
</dbReference>
<dbReference type="SMART" id="SM00848">
    <property type="entry name" value="Inhibitor_I29"/>
    <property type="match status" value="1"/>
</dbReference>
<keyword evidence="2" id="KW-1133">Transmembrane helix</keyword>
<dbReference type="Proteomes" id="UP000095287">
    <property type="component" value="Unplaced"/>
</dbReference>
<sequence>MCSENLCRYHNERRLYVLRFAEEIQSCCAPNGRLRSLERANQDNLSNVLHELPFILNALVERAEITRSRFSLAYRAAQAELSPVILAMFSNYVVVLLLLFSVLSFAAAWSSWGDSTSQVLFESYPILLNEQPKVYRLMGKLKNDFDLDDASNVDKAIMFEILRESMKMIGDWNDRRDSSSRHLSYSERLEVSREVRKILRDERRSLIQEARAFKQFKRDFDRDYDSVEEEAMRFALFREKRKMARELNRMTNNKLFDGRRTPEVNNLSDRTYSEMQEKKSSSARPTFDFVPRYEDRSAERRPFSRRYEDRSVERSPSDSRYESRPAFTSRRSDNFERKIPSLESPSWGSSFRQFLRLHASQ</sequence>
<dbReference type="WBParaSite" id="L893_g32832.t1">
    <property type="protein sequence ID" value="L893_g32832.t1"/>
    <property type="gene ID" value="L893_g32832"/>
</dbReference>
<dbReference type="SUPFAM" id="SSF54001">
    <property type="entry name" value="Cysteine proteinases"/>
    <property type="match status" value="1"/>
</dbReference>
<dbReference type="InterPro" id="IPR038765">
    <property type="entry name" value="Papain-like_cys_pep_sf"/>
</dbReference>
<keyword evidence="4" id="KW-1185">Reference proteome</keyword>
<proteinExistence type="predicted"/>
<reference evidence="5" key="1">
    <citation type="submission" date="2016-11" db="UniProtKB">
        <authorList>
            <consortium name="WormBaseParasite"/>
        </authorList>
    </citation>
    <scope>IDENTIFICATION</scope>
</reference>
<feature type="compositionally biased region" description="Basic and acidic residues" evidence="1">
    <location>
        <begin position="271"/>
        <end position="280"/>
    </location>
</feature>